<organism evidence="5 6">
    <name type="scientific">Spirosoma arboris</name>
    <dbReference type="NCBI Taxonomy" id="2682092"/>
    <lineage>
        <taxon>Bacteria</taxon>
        <taxon>Pseudomonadati</taxon>
        <taxon>Bacteroidota</taxon>
        <taxon>Cytophagia</taxon>
        <taxon>Cytophagales</taxon>
        <taxon>Cytophagaceae</taxon>
        <taxon>Spirosoma</taxon>
    </lineage>
</organism>
<keyword evidence="3" id="KW-0804">Transcription</keyword>
<sequence length="304" mass="35769">MDKVETIEEFYQRKFDGAAFRWMPDTLRQDVGHFNVFRLNSDLESKAKPASSRRRDYYKVNLVIGNCKLHYADKVIEIHKQALVFSHPTIPYKWEQTGAMPSGYFFVFNQEFFHQYGNFNQYSVFQPNGNHVVELSDEQLKRAVGIYERMLEELDSEYIYKYDALRNLVFELLHFSMKMLPSANLDRQAINASRRISTLFSELLERQFPIDDPRQTVQLRSASDFASRLMIHVNHLNRAVKETTQKTSSQLIAERILHEAKILLKHSAWTVSEIAYALGFTEVTYFNSFFKKYTQLSPVKFRNV</sequence>
<dbReference type="Pfam" id="PF12833">
    <property type="entry name" value="HTH_18"/>
    <property type="match status" value="1"/>
</dbReference>
<evidence type="ECO:0000256" key="1">
    <source>
        <dbReference type="ARBA" id="ARBA00023015"/>
    </source>
</evidence>
<dbReference type="RefSeq" id="WP_157583184.1">
    <property type="nucleotide sequence ID" value="NZ_WPIN01000001.1"/>
</dbReference>
<proteinExistence type="predicted"/>
<evidence type="ECO:0000313" key="5">
    <source>
        <dbReference type="EMBL" id="MVM29106.1"/>
    </source>
</evidence>
<dbReference type="SUPFAM" id="SSF46689">
    <property type="entry name" value="Homeodomain-like"/>
    <property type="match status" value="1"/>
</dbReference>
<feature type="domain" description="HTH araC/xylS-type" evidence="4">
    <location>
        <begin position="194"/>
        <end position="304"/>
    </location>
</feature>
<keyword evidence="2" id="KW-0238">DNA-binding</keyword>
<name>A0A7K1S629_9BACT</name>
<gene>
    <name evidence="5" type="ORF">GO755_03610</name>
</gene>
<keyword evidence="1" id="KW-0805">Transcription regulation</keyword>
<dbReference type="SMART" id="SM00342">
    <property type="entry name" value="HTH_ARAC"/>
    <property type="match status" value="1"/>
</dbReference>
<dbReference type="GO" id="GO:0043565">
    <property type="term" value="F:sequence-specific DNA binding"/>
    <property type="evidence" value="ECO:0007669"/>
    <property type="project" value="InterPro"/>
</dbReference>
<evidence type="ECO:0000256" key="2">
    <source>
        <dbReference type="ARBA" id="ARBA00023125"/>
    </source>
</evidence>
<accession>A0A7K1S629</accession>
<protein>
    <submittedName>
        <fullName evidence="5">Helix-turn-helix domain-containing protein</fullName>
    </submittedName>
</protein>
<dbReference type="Proteomes" id="UP000436006">
    <property type="component" value="Unassembled WGS sequence"/>
</dbReference>
<dbReference type="PANTHER" id="PTHR43280:SF32">
    <property type="entry name" value="TRANSCRIPTIONAL REGULATORY PROTEIN"/>
    <property type="match status" value="1"/>
</dbReference>
<dbReference type="Gene3D" id="1.10.10.60">
    <property type="entry name" value="Homeodomain-like"/>
    <property type="match status" value="1"/>
</dbReference>
<dbReference type="EMBL" id="WPIN01000001">
    <property type="protein sequence ID" value="MVM29106.1"/>
    <property type="molecule type" value="Genomic_DNA"/>
</dbReference>
<reference evidence="5 6" key="1">
    <citation type="submission" date="2019-12" db="EMBL/GenBank/DDBJ databases">
        <title>Spirosoma sp. HMF4905 genome sequencing and assembly.</title>
        <authorList>
            <person name="Kang H."/>
            <person name="Cha I."/>
            <person name="Kim H."/>
            <person name="Joh K."/>
        </authorList>
    </citation>
    <scope>NUCLEOTIDE SEQUENCE [LARGE SCALE GENOMIC DNA]</scope>
    <source>
        <strain evidence="5 6">HMF4905</strain>
    </source>
</reference>
<evidence type="ECO:0000256" key="3">
    <source>
        <dbReference type="ARBA" id="ARBA00023163"/>
    </source>
</evidence>
<dbReference type="PROSITE" id="PS01124">
    <property type="entry name" value="HTH_ARAC_FAMILY_2"/>
    <property type="match status" value="1"/>
</dbReference>
<dbReference type="PANTHER" id="PTHR43280">
    <property type="entry name" value="ARAC-FAMILY TRANSCRIPTIONAL REGULATOR"/>
    <property type="match status" value="1"/>
</dbReference>
<dbReference type="AlphaFoldDB" id="A0A7K1S629"/>
<comment type="caution">
    <text evidence="5">The sequence shown here is derived from an EMBL/GenBank/DDBJ whole genome shotgun (WGS) entry which is preliminary data.</text>
</comment>
<keyword evidence="6" id="KW-1185">Reference proteome</keyword>
<dbReference type="InterPro" id="IPR018060">
    <property type="entry name" value="HTH_AraC"/>
</dbReference>
<dbReference type="InterPro" id="IPR009057">
    <property type="entry name" value="Homeodomain-like_sf"/>
</dbReference>
<evidence type="ECO:0000313" key="6">
    <source>
        <dbReference type="Proteomes" id="UP000436006"/>
    </source>
</evidence>
<dbReference type="GO" id="GO:0003700">
    <property type="term" value="F:DNA-binding transcription factor activity"/>
    <property type="evidence" value="ECO:0007669"/>
    <property type="project" value="InterPro"/>
</dbReference>
<evidence type="ECO:0000259" key="4">
    <source>
        <dbReference type="PROSITE" id="PS01124"/>
    </source>
</evidence>